<dbReference type="EMBL" id="JASCZI010182641">
    <property type="protein sequence ID" value="MED6188335.1"/>
    <property type="molecule type" value="Genomic_DNA"/>
</dbReference>
<evidence type="ECO:0000256" key="1">
    <source>
        <dbReference type="SAM" id="MobiDB-lite"/>
    </source>
</evidence>
<accession>A0ABU6WTP7</accession>
<gene>
    <name evidence="2" type="ORF">PIB30_084982</name>
</gene>
<name>A0ABU6WTP7_9FABA</name>
<dbReference type="Proteomes" id="UP001341840">
    <property type="component" value="Unassembled WGS sequence"/>
</dbReference>
<comment type="caution">
    <text evidence="2">The sequence shown here is derived from an EMBL/GenBank/DDBJ whole genome shotgun (WGS) entry which is preliminary data.</text>
</comment>
<dbReference type="Pfam" id="PF03004">
    <property type="entry name" value="Transposase_24"/>
    <property type="match status" value="1"/>
</dbReference>
<sequence>MRDVHGGELQRLKWLSETVRRQLLDWSANDPGFKKRSAVNKVNRASSKGGYLHTGGSATIPKTRARMMRSLDRTPTDPELFKKMDTRKRDRSIVEKRAGDLLMLFFLRPSSLPTSNKPPKPPNRRGKRVMRVLARLTRTMCGVRLCLSHTRTGFTGLVDSSPHLSTDPAMEVHPPLLATLTQVRLLRGCGLERAGPEPNAEPQELGAGAAATADR</sequence>
<reference evidence="2 3" key="1">
    <citation type="journal article" date="2023" name="Plants (Basel)">
        <title>Bridging the Gap: Combining Genomics and Transcriptomics Approaches to Understand Stylosanthes scabra, an Orphan Legume from the Brazilian Caatinga.</title>
        <authorList>
            <person name="Ferreira-Neto J.R.C."/>
            <person name="da Silva M.D."/>
            <person name="Binneck E."/>
            <person name="de Melo N.F."/>
            <person name="da Silva R.H."/>
            <person name="de Melo A.L.T.M."/>
            <person name="Pandolfi V."/>
            <person name="Bustamante F.O."/>
            <person name="Brasileiro-Vidal A.C."/>
            <person name="Benko-Iseppon A.M."/>
        </authorList>
    </citation>
    <scope>NUCLEOTIDE SEQUENCE [LARGE SCALE GENOMIC DNA]</scope>
    <source>
        <tissue evidence="2">Leaves</tissue>
    </source>
</reference>
<feature type="region of interest" description="Disordered" evidence="1">
    <location>
        <begin position="192"/>
        <end position="215"/>
    </location>
</feature>
<keyword evidence="3" id="KW-1185">Reference proteome</keyword>
<evidence type="ECO:0000313" key="2">
    <source>
        <dbReference type="EMBL" id="MED6188335.1"/>
    </source>
</evidence>
<organism evidence="2 3">
    <name type="scientific">Stylosanthes scabra</name>
    <dbReference type="NCBI Taxonomy" id="79078"/>
    <lineage>
        <taxon>Eukaryota</taxon>
        <taxon>Viridiplantae</taxon>
        <taxon>Streptophyta</taxon>
        <taxon>Embryophyta</taxon>
        <taxon>Tracheophyta</taxon>
        <taxon>Spermatophyta</taxon>
        <taxon>Magnoliopsida</taxon>
        <taxon>eudicotyledons</taxon>
        <taxon>Gunneridae</taxon>
        <taxon>Pentapetalae</taxon>
        <taxon>rosids</taxon>
        <taxon>fabids</taxon>
        <taxon>Fabales</taxon>
        <taxon>Fabaceae</taxon>
        <taxon>Papilionoideae</taxon>
        <taxon>50 kb inversion clade</taxon>
        <taxon>dalbergioids sensu lato</taxon>
        <taxon>Dalbergieae</taxon>
        <taxon>Pterocarpus clade</taxon>
        <taxon>Stylosanthes</taxon>
    </lineage>
</organism>
<proteinExistence type="predicted"/>
<protein>
    <submittedName>
        <fullName evidence="2">Uncharacterized protein</fullName>
    </submittedName>
</protein>
<evidence type="ECO:0000313" key="3">
    <source>
        <dbReference type="Proteomes" id="UP001341840"/>
    </source>
</evidence>
<dbReference type="InterPro" id="IPR004252">
    <property type="entry name" value="Probable_transposase_24"/>
</dbReference>